<evidence type="ECO:0000313" key="6">
    <source>
        <dbReference type="EMBL" id="KAJ6647350.1"/>
    </source>
</evidence>
<evidence type="ECO:0000259" key="5">
    <source>
        <dbReference type="SMART" id="SM00385"/>
    </source>
</evidence>
<feature type="domain" description="Cyclin-like" evidence="5">
    <location>
        <begin position="45"/>
        <end position="129"/>
    </location>
</feature>
<dbReference type="InterPro" id="IPR039361">
    <property type="entry name" value="Cyclin"/>
</dbReference>
<evidence type="ECO:0000256" key="1">
    <source>
        <dbReference type="ARBA" id="ARBA00022618"/>
    </source>
</evidence>
<keyword evidence="2 4" id="KW-0195">Cyclin</keyword>
<dbReference type="Pfam" id="PF00134">
    <property type="entry name" value="Cyclin_N"/>
    <property type="match status" value="1"/>
</dbReference>
<evidence type="ECO:0000313" key="7">
    <source>
        <dbReference type="Proteomes" id="UP001151699"/>
    </source>
</evidence>
<evidence type="ECO:0000256" key="2">
    <source>
        <dbReference type="ARBA" id="ARBA00023127"/>
    </source>
</evidence>
<dbReference type="PANTHER" id="PTHR10177">
    <property type="entry name" value="CYCLINS"/>
    <property type="match status" value="1"/>
</dbReference>
<gene>
    <name evidence="6" type="primary">CCND2</name>
    <name evidence="6" type="ORF">Bhyg_02572</name>
</gene>
<feature type="non-terminal residue" evidence="6">
    <location>
        <position position="173"/>
    </location>
</feature>
<reference evidence="6" key="1">
    <citation type="submission" date="2022-07" db="EMBL/GenBank/DDBJ databases">
        <authorList>
            <person name="Trinca V."/>
            <person name="Uliana J.V.C."/>
            <person name="Torres T.T."/>
            <person name="Ward R.J."/>
            <person name="Monesi N."/>
        </authorList>
    </citation>
    <scope>NUCLEOTIDE SEQUENCE</scope>
    <source>
        <strain evidence="6">HSMRA1968</strain>
        <tissue evidence="6">Whole embryos</tissue>
    </source>
</reference>
<evidence type="ECO:0000256" key="3">
    <source>
        <dbReference type="ARBA" id="ARBA00023306"/>
    </source>
</evidence>
<dbReference type="Gene3D" id="1.10.472.10">
    <property type="entry name" value="Cyclin-like"/>
    <property type="match status" value="1"/>
</dbReference>
<dbReference type="GO" id="GO:0000278">
    <property type="term" value="P:mitotic cell cycle"/>
    <property type="evidence" value="ECO:0007669"/>
    <property type="project" value="UniProtKB-ARBA"/>
</dbReference>
<dbReference type="SMART" id="SM00385">
    <property type="entry name" value="CYCLIN"/>
    <property type="match status" value="1"/>
</dbReference>
<dbReference type="InterPro" id="IPR036915">
    <property type="entry name" value="Cyclin-like_sf"/>
</dbReference>
<protein>
    <submittedName>
        <fullName evidence="6">G1/S-specific cyclin-D2</fullName>
    </submittedName>
</protein>
<dbReference type="AlphaFoldDB" id="A0A9Q0S8N9"/>
<dbReference type="EMBL" id="WJQU01000001">
    <property type="protein sequence ID" value="KAJ6647350.1"/>
    <property type="molecule type" value="Genomic_DNA"/>
</dbReference>
<dbReference type="PROSITE" id="PS00292">
    <property type="entry name" value="CYCLINS"/>
    <property type="match status" value="1"/>
</dbReference>
<keyword evidence="1" id="KW-0132">Cell division</keyword>
<sequence>DETLAKDPRIIPNLLKLEQTMNPPCDYFKTIQTEIKPLMRRIVTNWMCEICDEQKCEYQVLPLAINYMDRFLCLKPITTSQFQLLAAVCLLLASKVRQSHYLTSDLLIYYADNCVTKKDLLNWEILVLTTLEWLLTAPTSYDFIQHIAERVPWGRENINIIRHALTLNSVCQT</sequence>
<evidence type="ECO:0000256" key="4">
    <source>
        <dbReference type="RuleBase" id="RU000383"/>
    </source>
</evidence>
<comment type="caution">
    <text evidence="6">The sequence shown here is derived from an EMBL/GenBank/DDBJ whole genome shotgun (WGS) entry which is preliminary data.</text>
</comment>
<dbReference type="GO" id="GO:0051301">
    <property type="term" value="P:cell division"/>
    <property type="evidence" value="ECO:0007669"/>
    <property type="project" value="UniProtKB-KW"/>
</dbReference>
<comment type="similarity">
    <text evidence="4">Belongs to the cyclin family.</text>
</comment>
<proteinExistence type="inferred from homology"/>
<keyword evidence="3" id="KW-0131">Cell cycle</keyword>
<organism evidence="6 7">
    <name type="scientific">Pseudolycoriella hygida</name>
    <dbReference type="NCBI Taxonomy" id="35572"/>
    <lineage>
        <taxon>Eukaryota</taxon>
        <taxon>Metazoa</taxon>
        <taxon>Ecdysozoa</taxon>
        <taxon>Arthropoda</taxon>
        <taxon>Hexapoda</taxon>
        <taxon>Insecta</taxon>
        <taxon>Pterygota</taxon>
        <taxon>Neoptera</taxon>
        <taxon>Endopterygota</taxon>
        <taxon>Diptera</taxon>
        <taxon>Nematocera</taxon>
        <taxon>Sciaroidea</taxon>
        <taxon>Sciaridae</taxon>
        <taxon>Pseudolycoriella</taxon>
    </lineage>
</organism>
<dbReference type="InterPro" id="IPR048258">
    <property type="entry name" value="Cyclins_cyclin-box"/>
</dbReference>
<dbReference type="OrthoDB" id="306099at2759"/>
<dbReference type="InterPro" id="IPR006671">
    <property type="entry name" value="Cyclin_N"/>
</dbReference>
<dbReference type="FunFam" id="1.10.472.10:FF:000003">
    <property type="entry name" value="G1/S-specific cyclin-D2"/>
    <property type="match status" value="1"/>
</dbReference>
<dbReference type="InterPro" id="IPR013763">
    <property type="entry name" value="Cyclin-like_dom"/>
</dbReference>
<feature type="non-terminal residue" evidence="6">
    <location>
        <position position="1"/>
    </location>
</feature>
<dbReference type="Proteomes" id="UP001151699">
    <property type="component" value="Chromosome A"/>
</dbReference>
<dbReference type="SUPFAM" id="SSF47954">
    <property type="entry name" value="Cyclin-like"/>
    <property type="match status" value="1"/>
</dbReference>
<keyword evidence="7" id="KW-1185">Reference proteome</keyword>
<name>A0A9Q0S8N9_9DIPT</name>
<accession>A0A9Q0S8N9</accession>